<proteinExistence type="predicted"/>
<protein>
    <recommendedName>
        <fullName evidence="1">DUF1559 domain-containing protein</fullName>
    </recommendedName>
</protein>
<dbReference type="InterPro" id="IPR027558">
    <property type="entry name" value="Pre_pil_HX9DG_C"/>
</dbReference>
<dbReference type="AlphaFoldDB" id="A0A517VRL0"/>
<dbReference type="NCBIfam" id="TIGR02532">
    <property type="entry name" value="IV_pilin_GFxxxE"/>
    <property type="match status" value="1"/>
</dbReference>
<evidence type="ECO:0000259" key="1">
    <source>
        <dbReference type="Pfam" id="PF07596"/>
    </source>
</evidence>
<dbReference type="PROSITE" id="PS00409">
    <property type="entry name" value="PROKAR_NTER_METHYL"/>
    <property type="match status" value="1"/>
</dbReference>
<evidence type="ECO:0000313" key="3">
    <source>
        <dbReference type="Proteomes" id="UP000318704"/>
    </source>
</evidence>
<feature type="domain" description="DUF1559" evidence="1">
    <location>
        <begin position="30"/>
        <end position="305"/>
    </location>
</feature>
<dbReference type="PANTHER" id="PTHR30093:SF2">
    <property type="entry name" value="TYPE II SECRETION SYSTEM PROTEIN H"/>
    <property type="match status" value="1"/>
</dbReference>
<organism evidence="2 3">
    <name type="scientific">Gimesia aquarii</name>
    <dbReference type="NCBI Taxonomy" id="2527964"/>
    <lineage>
        <taxon>Bacteria</taxon>
        <taxon>Pseudomonadati</taxon>
        <taxon>Planctomycetota</taxon>
        <taxon>Planctomycetia</taxon>
        <taxon>Planctomycetales</taxon>
        <taxon>Planctomycetaceae</taxon>
        <taxon>Gimesia</taxon>
    </lineage>
</organism>
<dbReference type="PANTHER" id="PTHR30093">
    <property type="entry name" value="GENERAL SECRETION PATHWAY PROTEIN G"/>
    <property type="match status" value="1"/>
</dbReference>
<reference evidence="2 3" key="1">
    <citation type="submission" date="2019-03" db="EMBL/GenBank/DDBJ databases">
        <title>Deep-cultivation of Planctomycetes and their phenomic and genomic characterization uncovers novel biology.</title>
        <authorList>
            <person name="Wiegand S."/>
            <person name="Jogler M."/>
            <person name="Boedeker C."/>
            <person name="Pinto D."/>
            <person name="Vollmers J."/>
            <person name="Rivas-Marin E."/>
            <person name="Kohn T."/>
            <person name="Peeters S.H."/>
            <person name="Heuer A."/>
            <person name="Rast P."/>
            <person name="Oberbeckmann S."/>
            <person name="Bunk B."/>
            <person name="Jeske O."/>
            <person name="Meyerdierks A."/>
            <person name="Storesund J.E."/>
            <person name="Kallscheuer N."/>
            <person name="Luecker S."/>
            <person name="Lage O.M."/>
            <person name="Pohl T."/>
            <person name="Merkel B.J."/>
            <person name="Hornburger P."/>
            <person name="Mueller R.-W."/>
            <person name="Bruemmer F."/>
            <person name="Labrenz M."/>
            <person name="Spormann A.M."/>
            <person name="Op den Camp H."/>
            <person name="Overmann J."/>
            <person name="Amann R."/>
            <person name="Jetten M.S.M."/>
            <person name="Mascher T."/>
            <person name="Medema M.H."/>
            <person name="Devos D.P."/>
            <person name="Kaster A.-K."/>
            <person name="Ovreas L."/>
            <person name="Rohde M."/>
            <person name="Galperin M.Y."/>
            <person name="Jogler C."/>
        </authorList>
    </citation>
    <scope>NUCLEOTIDE SEQUENCE [LARGE SCALE GENOMIC DNA]</scope>
    <source>
        <strain evidence="2 3">V144</strain>
    </source>
</reference>
<dbReference type="Proteomes" id="UP000318704">
    <property type="component" value="Chromosome"/>
</dbReference>
<dbReference type="InterPro" id="IPR012902">
    <property type="entry name" value="N_methyl_site"/>
</dbReference>
<dbReference type="Pfam" id="PF07596">
    <property type="entry name" value="SBP_bac_10"/>
    <property type="match status" value="1"/>
</dbReference>
<gene>
    <name evidence="2" type="ORF">V144x_10830</name>
</gene>
<dbReference type="Pfam" id="PF07963">
    <property type="entry name" value="N_methyl"/>
    <property type="match status" value="1"/>
</dbReference>
<evidence type="ECO:0000313" key="2">
    <source>
        <dbReference type="EMBL" id="QDT95637.1"/>
    </source>
</evidence>
<dbReference type="RefSeq" id="WP_232102718.1">
    <property type="nucleotide sequence ID" value="NZ_CP037920.1"/>
</dbReference>
<accession>A0A517VRL0</accession>
<dbReference type="InterPro" id="IPR011453">
    <property type="entry name" value="DUF1559"/>
</dbReference>
<dbReference type="KEGG" id="gaw:V144x_10830"/>
<dbReference type="NCBIfam" id="TIGR04294">
    <property type="entry name" value="pre_pil_HX9DG"/>
    <property type="match status" value="1"/>
</dbReference>
<sequence>MPRRGFTTIELLVTIAIISVLMALILPAVQQAREAARRTQCKNNLKQIALATIQFHDNIGSFPPGRIIPRPGDPQELSCGRDTPSWLVRILPYLEQGNFADDWDMRENFQDHPEEVRTRAISTYLCPSRRSASTAKIPTVTVEFTASCGCSGPQTFFSGATGDYGGNHGDLSPGAIGFTSDFYWGGNGNGVIISSRSFCVAGQPRDWIDKIRNRDITDGSSNTILAGEMHVNAQKINQAPDDGTIYSGWHFSFSTRIGGVHVPLAPNKDYVDTRLYSFGSWHPGVCQFGFADGSVHALSTSIDEEILGYLCVRNDNEVTSGF</sequence>
<dbReference type="Gene3D" id="3.30.700.10">
    <property type="entry name" value="Glycoprotein, Type 4 Pilin"/>
    <property type="match status" value="1"/>
</dbReference>
<name>A0A517VRL0_9PLAN</name>
<dbReference type="EMBL" id="CP037920">
    <property type="protein sequence ID" value="QDT95637.1"/>
    <property type="molecule type" value="Genomic_DNA"/>
</dbReference>
<dbReference type="SUPFAM" id="SSF54523">
    <property type="entry name" value="Pili subunits"/>
    <property type="match status" value="1"/>
</dbReference>
<dbReference type="InterPro" id="IPR045584">
    <property type="entry name" value="Pilin-like"/>
</dbReference>